<dbReference type="InterPro" id="IPR026784">
    <property type="entry name" value="Coact_PPARg"/>
</dbReference>
<feature type="compositionally biased region" description="Polar residues" evidence="2">
    <location>
        <begin position="933"/>
        <end position="951"/>
    </location>
</feature>
<feature type="region of interest" description="Disordered" evidence="2">
    <location>
        <begin position="929"/>
        <end position="980"/>
    </location>
</feature>
<feature type="region of interest" description="Disordered" evidence="2">
    <location>
        <begin position="446"/>
        <end position="496"/>
    </location>
</feature>
<reference evidence="3" key="1">
    <citation type="submission" date="2025-08" db="UniProtKB">
        <authorList>
            <consortium name="Ensembl"/>
        </authorList>
    </citation>
    <scope>IDENTIFICATION</scope>
</reference>
<evidence type="ECO:0000256" key="1">
    <source>
        <dbReference type="ARBA" id="ARBA00009495"/>
    </source>
</evidence>
<accession>A0A8C2IUB3</accession>
<proteinExistence type="inferred from homology"/>
<evidence type="ECO:0000313" key="4">
    <source>
        <dbReference type="Proteomes" id="UP000694701"/>
    </source>
</evidence>
<dbReference type="GO" id="GO:0005634">
    <property type="term" value="C:nucleus"/>
    <property type="evidence" value="ECO:0007669"/>
    <property type="project" value="TreeGrafter"/>
</dbReference>
<dbReference type="AlphaFoldDB" id="A0A8C2IUB3"/>
<sequence>MGIQGFQEYIEKHCPNAVVPVELQKLARGSLVGGGRQRPPQTPLRLLVDAENCLHRLYGGFYTDWVSGGQWNHMLGYLAALAKACFNGNIELLVCFNGALEKGRLHEWVKRQVNERQTAQQIVSHVQNKGTPPPKVWFLPPVCMAHCIRLALLRFHIGVVQTTEDHHQEVIALFRENGFHGLVAYDSDYALCNIPYYFSAHALKLSRNGKSLTTSQYLMHEVAKQLNLNPNRFVIFASLLGNHILPDEDLAAFHWSLLGPEHPLASLKVKSGLCLCILRRSFCWGCDGLFSLMQVRAHQLVLPPCDVVIRAVADYVRNLQDIHDLEAIAKDIFKHSQSRTDDKVVRFKRAVEYYATASKPLHFPPYLVRPIPMGLPAAPQMLNIPGKPEVSTIPPIWSILNDSCLPIRLTHTFSKVQHGCSGSPLAEPVHEADPSGKGLLEQNSYSNIPNDGKQHTPLYERLSPINPAHDVNSNHTDPNMYGNSDPSVTSPVNQGLEGRGHVGVNAHIPSLLSMPTRNHMDITTPPLPVVAPEVLRVAEHRHKKGLMYPYIYHVLTKGEIKLSVTIEDEANKDLPSAVQLYRPIRQYVYGVLFSLAEAKKKAERFAMRRNRLPDYPTVIIKEWAAYKGKSPHTPELVEALPFREWTCPNLKKLWLGKAVEDKNRRMRAFLACMRSDTPAMLNPANVPTPLMVLCCVLRGEGVVICWLVAHAHVAAHLTLRALFDCRLQIDNLDPRGVQLAALFMSGVDMALFANDVCGQPIPWEHCCPWMYFDGKLLQSKLIRGSRDKAPLIDLCDGQTELVAKVEKMRQSILEGLNFSRPPQPLAFPPPPPHAMPFYPPNSNFYPPPPLPPMQGRGRGMPGLQAIPSQGGKLEIAGTVVGQWAGSRRGRGRASFPIQVVSVGGPTRGRPRGVISTPVIRTFGRGTKYHTRGFKSQGTYQSNPAYTASTNEALKDRKKPKLETKTTHLPLEGSTAAENGLVEGKEADQLNGNEGESRATNQPESAFSNEIKMCNTNPHLNALNEDGEGCRDEALGAAVLKTEE</sequence>
<dbReference type="Gene3D" id="3.40.50.1010">
    <property type="entry name" value="5'-nuclease"/>
    <property type="match status" value="1"/>
</dbReference>
<dbReference type="InterPro" id="IPR029060">
    <property type="entry name" value="PIN-like_dom_sf"/>
</dbReference>
<dbReference type="Ensembl" id="ENSCCRT00020093398.1">
    <property type="protein sequence ID" value="ENSCCRP00020085337.1"/>
    <property type="gene ID" value="ENSCCRG00020039323.1"/>
</dbReference>
<dbReference type="Proteomes" id="UP000694701">
    <property type="component" value="Unplaced"/>
</dbReference>
<dbReference type="FunFam" id="3.40.50.1010:FF:000009">
    <property type="entry name" value="Constitutive coactivator of PPAR-gamma-like protein 1"/>
    <property type="match status" value="1"/>
</dbReference>
<dbReference type="SUPFAM" id="SSF88723">
    <property type="entry name" value="PIN domain-like"/>
    <property type="match status" value="1"/>
</dbReference>
<evidence type="ECO:0000256" key="2">
    <source>
        <dbReference type="SAM" id="MobiDB-lite"/>
    </source>
</evidence>
<name>A0A8C2IUB3_CYPCA</name>
<organism evidence="3 4">
    <name type="scientific">Cyprinus carpio</name>
    <name type="common">Common carp</name>
    <dbReference type="NCBI Taxonomy" id="7962"/>
    <lineage>
        <taxon>Eukaryota</taxon>
        <taxon>Metazoa</taxon>
        <taxon>Chordata</taxon>
        <taxon>Craniata</taxon>
        <taxon>Vertebrata</taxon>
        <taxon>Euteleostomi</taxon>
        <taxon>Actinopterygii</taxon>
        <taxon>Neopterygii</taxon>
        <taxon>Teleostei</taxon>
        <taxon>Ostariophysi</taxon>
        <taxon>Cypriniformes</taxon>
        <taxon>Cyprinidae</taxon>
        <taxon>Cyprininae</taxon>
        <taxon>Cyprinus</taxon>
    </lineage>
</organism>
<dbReference type="PANTHER" id="PTHR15976:SF14">
    <property type="entry name" value="CONSTITUTIVE COACTIVATOR OF PPAR-GAMMA-LIKE PROTEIN 1"/>
    <property type="match status" value="1"/>
</dbReference>
<comment type="similarity">
    <text evidence="1">Belongs to the constitutive coactivator of PPAR-gamma family.</text>
</comment>
<dbReference type="PANTHER" id="PTHR15976">
    <property type="entry name" value="CONSTITUTIVE COACTIVATOR OF PEROXISOME PROLIFERATOR-ACTIVATED RECEPTOR GAMMA"/>
    <property type="match status" value="1"/>
</dbReference>
<protein>
    <submittedName>
        <fullName evidence="3">Family with sequence similarity 120A</fullName>
    </submittedName>
</protein>
<evidence type="ECO:0000313" key="3">
    <source>
        <dbReference type="Ensembl" id="ENSCCRP00020085337.1"/>
    </source>
</evidence>
<feature type="compositionally biased region" description="Polar residues" evidence="2">
    <location>
        <begin position="471"/>
        <end position="493"/>
    </location>
</feature>